<accession>A0A381WS65</accession>
<feature type="region of interest" description="Disordered" evidence="1">
    <location>
        <begin position="34"/>
        <end position="53"/>
    </location>
</feature>
<reference evidence="2" key="1">
    <citation type="submission" date="2018-05" db="EMBL/GenBank/DDBJ databases">
        <authorList>
            <person name="Lanie J.A."/>
            <person name="Ng W.-L."/>
            <person name="Kazmierczak K.M."/>
            <person name="Andrzejewski T.M."/>
            <person name="Davidsen T.M."/>
            <person name="Wayne K.J."/>
            <person name="Tettelin H."/>
            <person name="Glass J.I."/>
            <person name="Rusch D."/>
            <person name="Podicherti R."/>
            <person name="Tsui H.-C.T."/>
            <person name="Winkler M.E."/>
        </authorList>
    </citation>
    <scope>NUCLEOTIDE SEQUENCE</scope>
</reference>
<organism evidence="2">
    <name type="scientific">marine metagenome</name>
    <dbReference type="NCBI Taxonomy" id="408172"/>
    <lineage>
        <taxon>unclassified sequences</taxon>
        <taxon>metagenomes</taxon>
        <taxon>ecological metagenomes</taxon>
    </lineage>
</organism>
<sequence length="53" mass="5679">MVNIGLLPLNIAGPPLRPTGDPSARQQAAPWIRPSGENWMPFIPPATLSTRSS</sequence>
<evidence type="ECO:0000313" key="2">
    <source>
        <dbReference type="EMBL" id="SVA55310.1"/>
    </source>
</evidence>
<protein>
    <submittedName>
        <fullName evidence="2">Uncharacterized protein</fullName>
    </submittedName>
</protein>
<name>A0A381WS65_9ZZZZ</name>
<gene>
    <name evidence="2" type="ORF">METZ01_LOCUS108164</name>
</gene>
<proteinExistence type="predicted"/>
<evidence type="ECO:0000256" key="1">
    <source>
        <dbReference type="SAM" id="MobiDB-lite"/>
    </source>
</evidence>
<feature type="non-terminal residue" evidence="2">
    <location>
        <position position="53"/>
    </location>
</feature>
<dbReference type="EMBL" id="UINC01012700">
    <property type="protein sequence ID" value="SVA55310.1"/>
    <property type="molecule type" value="Genomic_DNA"/>
</dbReference>
<dbReference type="AlphaFoldDB" id="A0A381WS65"/>